<feature type="region of interest" description="Disordered" evidence="1">
    <location>
        <begin position="236"/>
        <end position="269"/>
    </location>
</feature>
<evidence type="ECO:0000313" key="3">
    <source>
        <dbReference type="RefSeq" id="XP_015181007.1"/>
    </source>
</evidence>
<proteinExistence type="predicted"/>
<feature type="compositionally biased region" description="Polar residues" evidence="1">
    <location>
        <begin position="244"/>
        <end position="253"/>
    </location>
</feature>
<evidence type="ECO:0000313" key="2">
    <source>
        <dbReference type="Proteomes" id="UP000694924"/>
    </source>
</evidence>
<dbReference type="RefSeq" id="XP_015181007.1">
    <property type="nucleotide sequence ID" value="XM_015325521.1"/>
</dbReference>
<dbReference type="Proteomes" id="UP000694924">
    <property type="component" value="Unplaced"/>
</dbReference>
<name>A0ABM1ILC1_POLDO</name>
<gene>
    <name evidence="3 4" type="primary">LOC107068785</name>
</gene>
<sequence length="359" mass="41065">MDFFNSAKSPIERCSSFDETSMDSYSLMTVTEDRVNDFSEDVVKDGNDVEVTSLEEAKSVIATLRAKQRAQAHQMLAWRRTLKLQEELVARLTREKAEQLCTLSSQLFLFESRLCRKQKEIEANLVQRESIILRQQRVIRQLQSRLADRSGTGTRDSPPYDALDRLDSLGDSDSAVVLEEAADDPAPPRFRSNITDVTVIRSVSDAVEPSSKYSSMRRCNGFLRRPEILETVYSVEEDGDSESNQEPSESTDNYECDERRTKNLGNGKGRLQELYGSFERLAQEADPLENERPRDESQQAQVTYNRVMSNHRSVTKPKDVKYKRINKAKSKSLEELRGRLRNWVEKGNKIAISLDQSYA</sequence>
<organism evidence="2 4">
    <name type="scientific">Polistes dominula</name>
    <name type="common">European paper wasp</name>
    <name type="synonym">Vespa dominula</name>
    <dbReference type="NCBI Taxonomy" id="743375"/>
    <lineage>
        <taxon>Eukaryota</taxon>
        <taxon>Metazoa</taxon>
        <taxon>Ecdysozoa</taxon>
        <taxon>Arthropoda</taxon>
        <taxon>Hexapoda</taxon>
        <taxon>Insecta</taxon>
        <taxon>Pterygota</taxon>
        <taxon>Neoptera</taxon>
        <taxon>Endopterygota</taxon>
        <taxon>Hymenoptera</taxon>
        <taxon>Apocrita</taxon>
        <taxon>Aculeata</taxon>
        <taxon>Vespoidea</taxon>
        <taxon>Vespidae</taxon>
        <taxon>Polistinae</taxon>
        <taxon>Polistini</taxon>
        <taxon>Polistes</taxon>
    </lineage>
</organism>
<accession>A0ABM1ILC1</accession>
<reference evidence="3 4" key="1">
    <citation type="submission" date="2025-05" db="UniProtKB">
        <authorList>
            <consortium name="RefSeq"/>
        </authorList>
    </citation>
    <scope>IDENTIFICATION</scope>
    <source>
        <tissue evidence="3 4">Whole body</tissue>
    </source>
</reference>
<evidence type="ECO:0000256" key="1">
    <source>
        <dbReference type="SAM" id="MobiDB-lite"/>
    </source>
</evidence>
<dbReference type="GeneID" id="107068785"/>
<keyword evidence="2" id="KW-1185">Reference proteome</keyword>
<dbReference type="RefSeq" id="XP_015181008.1">
    <property type="nucleotide sequence ID" value="XM_015325522.1"/>
</dbReference>
<evidence type="ECO:0000313" key="4">
    <source>
        <dbReference type="RefSeq" id="XP_015181008.1"/>
    </source>
</evidence>
<protein>
    <submittedName>
        <fullName evidence="3 4">Uncharacterized protein LOC107068785 isoform X1</fullName>
    </submittedName>
</protein>